<dbReference type="EMBL" id="CP038462">
    <property type="protein sequence ID" value="QCC77607.1"/>
    <property type="molecule type" value="Genomic_DNA"/>
</dbReference>
<feature type="region of interest" description="Disordered" evidence="1">
    <location>
        <begin position="1"/>
        <end position="58"/>
    </location>
</feature>
<accession>A0A4V1CWK7</accession>
<evidence type="ECO:0000313" key="2">
    <source>
        <dbReference type="EMBL" id="QCC77607.1"/>
    </source>
</evidence>
<feature type="compositionally biased region" description="Low complexity" evidence="1">
    <location>
        <begin position="41"/>
        <end position="58"/>
    </location>
</feature>
<evidence type="ECO:0000256" key="1">
    <source>
        <dbReference type="SAM" id="MobiDB-lite"/>
    </source>
</evidence>
<dbReference type="KEGG" id="ndp:E2C04_11260"/>
<sequence length="144" mass="15362">MDATRRPAGGNAAAEITESGTPLGAGLDGRDRPAGRGAAGGQRPRPLGRLAPSRAGLARRPPLLRVRLRRLRDGGPLQLALPRLRRRPGAQHVRRVLRRRRAAGQRPCAAPPPAHAARGMSLRHDRRGLRPALAGRGRAGEPRG</sequence>
<dbReference type="AlphaFoldDB" id="A0A4V1CWK7"/>
<proteinExistence type="predicted"/>
<evidence type="ECO:0000313" key="3">
    <source>
        <dbReference type="Proteomes" id="UP000297025"/>
    </source>
</evidence>
<organism evidence="2 3">
    <name type="scientific">Nocardioides daphniae</name>
    <dbReference type="NCBI Taxonomy" id="402297"/>
    <lineage>
        <taxon>Bacteria</taxon>
        <taxon>Bacillati</taxon>
        <taxon>Actinomycetota</taxon>
        <taxon>Actinomycetes</taxon>
        <taxon>Propionibacteriales</taxon>
        <taxon>Nocardioidaceae</taxon>
        <taxon>Nocardioides</taxon>
    </lineage>
</organism>
<name>A0A4V1CWK7_9ACTN</name>
<gene>
    <name evidence="2" type="ORF">E2C04_11260</name>
</gene>
<dbReference type="Proteomes" id="UP000297025">
    <property type="component" value="Chromosome"/>
</dbReference>
<feature type="region of interest" description="Disordered" evidence="1">
    <location>
        <begin position="100"/>
        <end position="144"/>
    </location>
</feature>
<reference evidence="2 3" key="1">
    <citation type="journal article" date="2008" name="Int. J. Syst. Evol. Microbiol.">
        <title>Nocardioides daphniae sp. nov., isolated from Daphnia cucullata (Crustacea: Cladocera).</title>
        <authorList>
            <person name="Toth E.M."/>
            <person name="Keki Z."/>
            <person name="Homonnay Z.G."/>
            <person name="Borsodi A.K."/>
            <person name="Marialigeti K."/>
            <person name="Schumann P."/>
        </authorList>
    </citation>
    <scope>NUCLEOTIDE SEQUENCE [LARGE SCALE GENOMIC DNA]</scope>
    <source>
        <strain evidence="2 3">JCM 16608</strain>
    </source>
</reference>
<protein>
    <submittedName>
        <fullName evidence="2">Uncharacterized protein</fullName>
    </submittedName>
</protein>